<proteinExistence type="predicted"/>
<dbReference type="AlphaFoldDB" id="K7A5X0"/>
<dbReference type="PATRIC" id="fig|1129794.4.peg.2742"/>
<dbReference type="EMBL" id="CP003837">
    <property type="protein sequence ID" value="AGH44867.1"/>
    <property type="molecule type" value="Genomic_DNA"/>
</dbReference>
<dbReference type="Proteomes" id="UP000011864">
    <property type="component" value="Chromosome"/>
</dbReference>
<evidence type="ECO:0000313" key="1">
    <source>
        <dbReference type="EMBL" id="AGH44867.1"/>
    </source>
</evidence>
<dbReference type="HOGENOM" id="CLU_3237218_0_0_6"/>
<protein>
    <submittedName>
        <fullName evidence="1">Uncharacterized protein</fullName>
    </submittedName>
</protein>
<organism evidence="1 2">
    <name type="scientific">Paraglaciecola psychrophila 170</name>
    <dbReference type="NCBI Taxonomy" id="1129794"/>
    <lineage>
        <taxon>Bacteria</taxon>
        <taxon>Pseudomonadati</taxon>
        <taxon>Pseudomonadota</taxon>
        <taxon>Gammaproteobacteria</taxon>
        <taxon>Alteromonadales</taxon>
        <taxon>Alteromonadaceae</taxon>
        <taxon>Paraglaciecola</taxon>
    </lineage>
</organism>
<gene>
    <name evidence="1" type="ORF">C427_2758</name>
</gene>
<sequence>MVFFKSFRAIDVFYKVRSCTLPFRPAKAVPYLSRKYGQQQKIE</sequence>
<reference evidence="1 2" key="1">
    <citation type="journal article" date="2013" name="Genome Announc.">
        <title>Complete Genome Sequence of Glaciecola psychrophila Strain 170T.</title>
        <authorList>
            <person name="Yin J."/>
            <person name="Chen J."/>
            <person name="Liu G."/>
            <person name="Yu Y."/>
            <person name="Song L."/>
            <person name="Wang X."/>
            <person name="Qu X."/>
        </authorList>
    </citation>
    <scope>NUCLEOTIDE SEQUENCE [LARGE SCALE GENOMIC DNA]</scope>
    <source>
        <strain evidence="1 2">170</strain>
    </source>
</reference>
<dbReference type="KEGG" id="gps:C427_2758"/>
<keyword evidence="2" id="KW-1185">Reference proteome</keyword>
<evidence type="ECO:0000313" key="2">
    <source>
        <dbReference type="Proteomes" id="UP000011864"/>
    </source>
</evidence>
<accession>K7A5X0</accession>
<name>K7A5X0_9ALTE</name>